<dbReference type="RefSeq" id="WP_146562345.1">
    <property type="nucleotide sequence ID" value="NZ_SIHJ01000001.1"/>
</dbReference>
<reference evidence="6 7" key="1">
    <citation type="submission" date="2019-02" db="EMBL/GenBank/DDBJ databases">
        <title>Deep-cultivation of Planctomycetes and their phenomic and genomic characterization uncovers novel biology.</title>
        <authorList>
            <person name="Wiegand S."/>
            <person name="Jogler M."/>
            <person name="Boedeker C."/>
            <person name="Pinto D."/>
            <person name="Vollmers J."/>
            <person name="Rivas-Marin E."/>
            <person name="Kohn T."/>
            <person name="Peeters S.H."/>
            <person name="Heuer A."/>
            <person name="Rast P."/>
            <person name="Oberbeckmann S."/>
            <person name="Bunk B."/>
            <person name="Jeske O."/>
            <person name="Meyerdierks A."/>
            <person name="Storesund J.E."/>
            <person name="Kallscheuer N."/>
            <person name="Luecker S."/>
            <person name="Lage O.M."/>
            <person name="Pohl T."/>
            <person name="Merkel B.J."/>
            <person name="Hornburger P."/>
            <person name="Mueller R.-W."/>
            <person name="Bruemmer F."/>
            <person name="Labrenz M."/>
            <person name="Spormann A.M."/>
            <person name="Op Den Camp H."/>
            <person name="Overmann J."/>
            <person name="Amann R."/>
            <person name="Jetten M.S.M."/>
            <person name="Mascher T."/>
            <person name="Medema M.H."/>
            <person name="Devos D.P."/>
            <person name="Kaster A.-K."/>
            <person name="Ovreas L."/>
            <person name="Rohde M."/>
            <person name="Galperin M.Y."/>
            <person name="Jogler C."/>
        </authorList>
    </citation>
    <scope>NUCLEOTIDE SEQUENCE [LARGE SCALE GENOMIC DNA]</scope>
    <source>
        <strain evidence="6 7">KOR34</strain>
    </source>
</reference>
<keyword evidence="1" id="KW-1188">Viral release from host cell</keyword>
<dbReference type="EMBL" id="SIHJ01000001">
    <property type="protein sequence ID" value="TWT35871.1"/>
    <property type="molecule type" value="Genomic_DNA"/>
</dbReference>
<dbReference type="OrthoDB" id="9806592at2"/>
<evidence type="ECO:0000256" key="4">
    <source>
        <dbReference type="SAM" id="MobiDB-lite"/>
    </source>
</evidence>
<dbReference type="AlphaFoldDB" id="A0A5C5VC84"/>
<organism evidence="6 7">
    <name type="scientific">Posidoniimonas corsicana</name>
    <dbReference type="NCBI Taxonomy" id="1938618"/>
    <lineage>
        <taxon>Bacteria</taxon>
        <taxon>Pseudomonadati</taxon>
        <taxon>Planctomycetota</taxon>
        <taxon>Planctomycetia</taxon>
        <taxon>Pirellulales</taxon>
        <taxon>Lacipirellulaceae</taxon>
        <taxon>Posidoniimonas</taxon>
    </lineage>
</organism>
<keyword evidence="2 6" id="KW-0645">Protease</keyword>
<dbReference type="GO" id="GO:0008233">
    <property type="term" value="F:peptidase activity"/>
    <property type="evidence" value="ECO:0007669"/>
    <property type="project" value="UniProtKB-KW"/>
</dbReference>
<proteinExistence type="predicted"/>
<evidence type="ECO:0000259" key="5">
    <source>
        <dbReference type="Pfam" id="PF04586"/>
    </source>
</evidence>
<protein>
    <submittedName>
        <fullName evidence="6">Caudovirus prohead protease</fullName>
    </submittedName>
</protein>
<evidence type="ECO:0000313" key="6">
    <source>
        <dbReference type="EMBL" id="TWT35871.1"/>
    </source>
</evidence>
<evidence type="ECO:0000256" key="1">
    <source>
        <dbReference type="ARBA" id="ARBA00022612"/>
    </source>
</evidence>
<name>A0A5C5VC84_9BACT</name>
<evidence type="ECO:0000313" key="7">
    <source>
        <dbReference type="Proteomes" id="UP000316714"/>
    </source>
</evidence>
<accession>A0A5C5VC84</accession>
<sequence>MPQPIHGQRAAVAEPPRARVFTRAATADDEARTVEAVIATEEPAVMLDFESMRAIEETLQMDGAEYGSKVPLLLDHTREAASVIGSVENIRREGSQLVATLRFARGDGVADSTWQKVRDGHCDAVSVGYRILSYATIAPGDTRTVNGKSHRASDDYALRVAVKWELFEVSVVAIGADRHAKIRSNGPALSLRSSEVMPQAAPAVHSRNSVTGRPSLGALESALMMRLGINDPSRSRVHHDGTYFTRLAPSSQFERDAEEARHWAPMPLIDILRQAAAHDGVGLEAHGRVEFMNALFTSLQGRAGFSSASGDLLTNVFGAAFVDGYESVYDCTKGWTLEGENPTLQPTPRVRAEQGAMKKRGRGGVADHLDLAFPGEDTQLGEFAAQWTIDEMDVINNSFGNTEQLGPRLLGKAAARLRPLRVVAELLSNPIMRDGVALFHADHGNLQTGSALADGTLQSAATLMAKQTEGGQPLNLRGRYVLVPQALERTASKLARDVELSSEESVPPPVVRSDAQLDNGVIDPDTGDTLDGSATSWYLAAEGGPHTVEVSFKTGTAGQPQIRSGFLTQGQWGLWFDVQHWIGAQALDWRGLVRSDA</sequence>
<keyword evidence="3" id="KW-0378">Hydrolase</keyword>
<gene>
    <name evidence="6" type="ORF">KOR34_07670</name>
</gene>
<keyword evidence="7" id="KW-1185">Reference proteome</keyword>
<dbReference type="Pfam" id="PF04586">
    <property type="entry name" value="Peptidase_S78"/>
    <property type="match status" value="1"/>
</dbReference>
<comment type="caution">
    <text evidence="6">The sequence shown here is derived from an EMBL/GenBank/DDBJ whole genome shotgun (WGS) entry which is preliminary data.</text>
</comment>
<dbReference type="Proteomes" id="UP000316714">
    <property type="component" value="Unassembled WGS sequence"/>
</dbReference>
<evidence type="ECO:0000256" key="3">
    <source>
        <dbReference type="ARBA" id="ARBA00022801"/>
    </source>
</evidence>
<feature type="region of interest" description="Disordered" evidence="4">
    <location>
        <begin position="498"/>
        <end position="521"/>
    </location>
</feature>
<feature type="domain" description="Prohead serine protease" evidence="5">
    <location>
        <begin position="53"/>
        <end position="183"/>
    </location>
</feature>
<dbReference type="GO" id="GO:0006508">
    <property type="term" value="P:proteolysis"/>
    <property type="evidence" value="ECO:0007669"/>
    <property type="project" value="UniProtKB-KW"/>
</dbReference>
<evidence type="ECO:0000256" key="2">
    <source>
        <dbReference type="ARBA" id="ARBA00022670"/>
    </source>
</evidence>
<dbReference type="InterPro" id="IPR054613">
    <property type="entry name" value="Peptidase_S78_dom"/>
</dbReference>